<reference evidence="3" key="2">
    <citation type="submission" date="2015-06" db="UniProtKB">
        <authorList>
            <consortium name="EnsemblPlants"/>
        </authorList>
    </citation>
    <scope>IDENTIFICATION</scope>
</reference>
<evidence type="ECO:0000259" key="2">
    <source>
        <dbReference type="Pfam" id="PF05627"/>
    </source>
</evidence>
<dbReference type="PANTHER" id="PTHR33159">
    <property type="entry name" value="RPM1-INTERACTING PROTEIN 4 (RIN4) FAMILY PROTEIN"/>
    <property type="match status" value="1"/>
</dbReference>
<feature type="domain" description="RIN4 pathogenic type III effector avirulence factor Avr cleavage site" evidence="2">
    <location>
        <begin position="286"/>
        <end position="319"/>
    </location>
</feature>
<evidence type="ECO:0000256" key="1">
    <source>
        <dbReference type="SAM" id="MobiDB-lite"/>
    </source>
</evidence>
<dbReference type="Proteomes" id="UP000008022">
    <property type="component" value="Unassembled WGS sequence"/>
</dbReference>
<evidence type="ECO:0000313" key="4">
    <source>
        <dbReference type="Proteomes" id="UP000008022"/>
    </source>
</evidence>
<accession>A0A0E0NAZ2</accession>
<feature type="compositionally biased region" description="Basic residues" evidence="1">
    <location>
        <begin position="151"/>
        <end position="169"/>
    </location>
</feature>
<name>A0A0E0NAZ2_ORYRU</name>
<feature type="domain" description="RIN4 pathogenic type III effector avirulence factor Avr cleavage site" evidence="2">
    <location>
        <begin position="78"/>
        <end position="106"/>
    </location>
</feature>
<feature type="compositionally biased region" description="Low complexity" evidence="1">
    <location>
        <begin position="197"/>
        <end position="212"/>
    </location>
</feature>
<organism evidence="3 4">
    <name type="scientific">Oryza rufipogon</name>
    <name type="common">Brownbeard rice</name>
    <name type="synonym">Asian wild rice</name>
    <dbReference type="NCBI Taxonomy" id="4529"/>
    <lineage>
        <taxon>Eukaryota</taxon>
        <taxon>Viridiplantae</taxon>
        <taxon>Streptophyta</taxon>
        <taxon>Embryophyta</taxon>
        <taxon>Tracheophyta</taxon>
        <taxon>Spermatophyta</taxon>
        <taxon>Magnoliopsida</taxon>
        <taxon>Liliopsida</taxon>
        <taxon>Poales</taxon>
        <taxon>Poaceae</taxon>
        <taxon>BOP clade</taxon>
        <taxon>Oryzoideae</taxon>
        <taxon>Oryzeae</taxon>
        <taxon>Oryzinae</taxon>
        <taxon>Oryza</taxon>
    </lineage>
</organism>
<dbReference type="OMA" id="KPYQPRY"/>
<reference evidence="4" key="1">
    <citation type="submission" date="2013-06" db="EMBL/GenBank/DDBJ databases">
        <authorList>
            <person name="Zhao Q."/>
        </authorList>
    </citation>
    <scope>NUCLEOTIDE SEQUENCE</scope>
    <source>
        <strain evidence="4">cv. W1943</strain>
    </source>
</reference>
<keyword evidence="4" id="KW-1185">Reference proteome</keyword>
<protein>
    <recommendedName>
        <fullName evidence="2">RIN4 pathogenic type III effector avirulence factor Avr cleavage site domain-containing protein</fullName>
    </recommendedName>
</protein>
<sequence length="380" mass="41000">MGKDKVLLVALVPTDPATDYPLVYPVVKCNMSRLWGNKYGNDLFGYFPLLLQILRVTACSPARRSKASHVPDVAPVGQGPVVPKFGSWDAENIGYTVFFDKVRENKTAPTPATAAPAPAPATHDDDYEFDPYEHYENLSRKAASRPPSSHGHGHGHAPPPAHHHHHHRAPPPPQQQQHHHHYPASQRSGNGYHRRSGSNGSSAASEASSRGSKFSPPKPYQPRYSSNSNSGGGGGGYGYGGPGAGAYAAPPQMHHHHQQQQHAAQPRVAASPPRHALPQVSRAAKAASAVPKFGVWDEQNAAAAGQGFTVQFEKVKRHREVAKAAAAAGPDVTPRMSPAQAAPARHPRRKAEKRSFLSKARVQVHVPKGEGVMQKLDLYY</sequence>
<feature type="region of interest" description="Disordered" evidence="1">
    <location>
        <begin position="108"/>
        <end position="275"/>
    </location>
</feature>
<feature type="compositionally biased region" description="Gly residues" evidence="1">
    <location>
        <begin position="230"/>
        <end position="244"/>
    </location>
</feature>
<dbReference type="PANTHER" id="PTHR33159:SF89">
    <property type="entry name" value="OS02G0189400 PROTEIN"/>
    <property type="match status" value="1"/>
</dbReference>
<dbReference type="InterPro" id="IPR008700">
    <property type="entry name" value="TypeIII_avirulence_cleave"/>
</dbReference>
<dbReference type="InterPro" id="IPR040387">
    <property type="entry name" value="RIN4/NOI4"/>
</dbReference>
<dbReference type="STRING" id="4529.A0A0E0NAZ2"/>
<dbReference type="EnsemblPlants" id="ORUFI02G06870.1">
    <property type="protein sequence ID" value="ORUFI02G06870.1"/>
    <property type="gene ID" value="ORUFI02G06870"/>
</dbReference>
<dbReference type="eggNOG" id="ENOG502R3E4">
    <property type="taxonomic scope" value="Eukaryota"/>
</dbReference>
<feature type="region of interest" description="Disordered" evidence="1">
    <location>
        <begin position="324"/>
        <end position="356"/>
    </location>
</feature>
<dbReference type="AlphaFoldDB" id="A0A0E0NAZ2"/>
<dbReference type="Pfam" id="PF05627">
    <property type="entry name" value="AvrRpt-cleavage"/>
    <property type="match status" value="2"/>
</dbReference>
<feature type="compositionally biased region" description="Low complexity" evidence="1">
    <location>
        <begin position="260"/>
        <end position="270"/>
    </location>
</feature>
<evidence type="ECO:0000313" key="3">
    <source>
        <dbReference type="EnsemblPlants" id="ORUFI02G06870.1"/>
    </source>
</evidence>
<dbReference type="GO" id="GO:0005886">
    <property type="term" value="C:plasma membrane"/>
    <property type="evidence" value="ECO:0007669"/>
    <property type="project" value="TreeGrafter"/>
</dbReference>
<proteinExistence type="predicted"/>
<dbReference type="HOGENOM" id="CLU_061672_0_0_1"/>
<dbReference type="Gramene" id="ORUFI02G06870.1">
    <property type="protein sequence ID" value="ORUFI02G06870.1"/>
    <property type="gene ID" value="ORUFI02G06870"/>
</dbReference>